<dbReference type="InterPro" id="IPR039420">
    <property type="entry name" value="WalR-like"/>
</dbReference>
<evidence type="ECO:0000259" key="7">
    <source>
        <dbReference type="PROSITE" id="PS50110"/>
    </source>
</evidence>
<feature type="domain" description="HTH luxR-type" evidence="6">
    <location>
        <begin position="143"/>
        <end position="214"/>
    </location>
</feature>
<dbReference type="CDD" id="cd06170">
    <property type="entry name" value="LuxR_C_like"/>
    <property type="match status" value="1"/>
</dbReference>
<protein>
    <submittedName>
        <fullName evidence="8">Response regulator transcription factor</fullName>
    </submittedName>
</protein>
<evidence type="ECO:0000256" key="4">
    <source>
        <dbReference type="ARBA" id="ARBA00023163"/>
    </source>
</evidence>
<evidence type="ECO:0000259" key="6">
    <source>
        <dbReference type="PROSITE" id="PS50043"/>
    </source>
</evidence>
<evidence type="ECO:0000313" key="9">
    <source>
        <dbReference type="Proteomes" id="UP001055940"/>
    </source>
</evidence>
<name>A0ABY5DAX8_9ACTN</name>
<feature type="domain" description="Response regulatory" evidence="7">
    <location>
        <begin position="2"/>
        <end position="122"/>
    </location>
</feature>
<dbReference type="InterPro" id="IPR058245">
    <property type="entry name" value="NreC/VraR/RcsB-like_REC"/>
</dbReference>
<dbReference type="Pfam" id="PF00072">
    <property type="entry name" value="Response_reg"/>
    <property type="match status" value="1"/>
</dbReference>
<keyword evidence="4" id="KW-0804">Transcription</keyword>
<keyword evidence="2" id="KW-0805">Transcription regulation</keyword>
<dbReference type="PANTHER" id="PTHR43214">
    <property type="entry name" value="TWO-COMPONENT RESPONSE REGULATOR"/>
    <property type="match status" value="1"/>
</dbReference>
<dbReference type="Pfam" id="PF00196">
    <property type="entry name" value="GerE"/>
    <property type="match status" value="1"/>
</dbReference>
<dbReference type="RefSeq" id="WP_254420374.1">
    <property type="nucleotide sequence ID" value="NZ_BAAAJB010000061.1"/>
</dbReference>
<accession>A0ABY5DAX8</accession>
<evidence type="ECO:0000313" key="8">
    <source>
        <dbReference type="EMBL" id="USY21496.1"/>
    </source>
</evidence>
<evidence type="ECO:0000256" key="1">
    <source>
        <dbReference type="ARBA" id="ARBA00022553"/>
    </source>
</evidence>
<dbReference type="PROSITE" id="PS50110">
    <property type="entry name" value="RESPONSE_REGULATORY"/>
    <property type="match status" value="1"/>
</dbReference>
<dbReference type="EMBL" id="CP099837">
    <property type="protein sequence ID" value="USY21496.1"/>
    <property type="molecule type" value="Genomic_DNA"/>
</dbReference>
<dbReference type="SUPFAM" id="SSF52172">
    <property type="entry name" value="CheY-like"/>
    <property type="match status" value="1"/>
</dbReference>
<dbReference type="SUPFAM" id="SSF46894">
    <property type="entry name" value="C-terminal effector domain of the bipartite response regulators"/>
    <property type="match status" value="1"/>
</dbReference>
<dbReference type="InterPro" id="IPR000792">
    <property type="entry name" value="Tscrpt_reg_LuxR_C"/>
</dbReference>
<gene>
    <name evidence="8" type="ORF">NE857_07760</name>
</gene>
<dbReference type="PRINTS" id="PR00038">
    <property type="entry name" value="HTHLUXR"/>
</dbReference>
<proteinExistence type="predicted"/>
<dbReference type="SMART" id="SM00421">
    <property type="entry name" value="HTH_LUXR"/>
    <property type="match status" value="1"/>
</dbReference>
<dbReference type="PANTHER" id="PTHR43214:SF24">
    <property type="entry name" value="TRANSCRIPTIONAL REGULATORY PROTEIN NARL-RELATED"/>
    <property type="match status" value="1"/>
</dbReference>
<dbReference type="Proteomes" id="UP001055940">
    <property type="component" value="Chromosome"/>
</dbReference>
<evidence type="ECO:0000256" key="2">
    <source>
        <dbReference type="ARBA" id="ARBA00023015"/>
    </source>
</evidence>
<keyword evidence="3" id="KW-0238">DNA-binding</keyword>
<dbReference type="Gene3D" id="3.40.50.2300">
    <property type="match status" value="1"/>
</dbReference>
<dbReference type="CDD" id="cd17535">
    <property type="entry name" value="REC_NarL-like"/>
    <property type="match status" value="1"/>
</dbReference>
<keyword evidence="9" id="KW-1185">Reference proteome</keyword>
<dbReference type="InterPro" id="IPR016032">
    <property type="entry name" value="Sig_transdc_resp-reg_C-effctor"/>
</dbReference>
<organism evidence="8 9">
    <name type="scientific">Nocardiopsis exhalans</name>
    <dbReference type="NCBI Taxonomy" id="163604"/>
    <lineage>
        <taxon>Bacteria</taxon>
        <taxon>Bacillati</taxon>
        <taxon>Actinomycetota</taxon>
        <taxon>Actinomycetes</taxon>
        <taxon>Streptosporangiales</taxon>
        <taxon>Nocardiopsidaceae</taxon>
        <taxon>Nocardiopsis</taxon>
    </lineage>
</organism>
<evidence type="ECO:0000256" key="3">
    <source>
        <dbReference type="ARBA" id="ARBA00023125"/>
    </source>
</evidence>
<dbReference type="PROSITE" id="PS50043">
    <property type="entry name" value="HTH_LUXR_2"/>
    <property type="match status" value="1"/>
</dbReference>
<evidence type="ECO:0000256" key="5">
    <source>
        <dbReference type="PROSITE-ProRule" id="PRU00169"/>
    </source>
</evidence>
<sequence length="215" mass="23519">MRIVIAEDNVLLSEGLKLLLSTRGHEVVAVAQDVPAFAEAVDRHRPDLALVDVRLPPDFRDEGIHAAIAARSAHPGLPVLVLSQYVERDYAGELLSDGQGGVGYLLKDRVGRVSEFVDALRKVAGGGTVMDPAVVQQLLARRERDPLESLTAREREVLALMAEGHDNTEIAERIVVTNNAVHKHIGNIFQKLDLAPTDTGHRRVRAVLTYLSHRG</sequence>
<reference evidence="8" key="1">
    <citation type="submission" date="2022-06" db="EMBL/GenBank/DDBJ databases">
        <authorList>
            <person name="Ping M."/>
        </authorList>
    </citation>
    <scope>NUCLEOTIDE SEQUENCE</scope>
    <source>
        <strain evidence="8">JCM11759T</strain>
    </source>
</reference>
<dbReference type="SMART" id="SM00448">
    <property type="entry name" value="REC"/>
    <property type="match status" value="1"/>
</dbReference>
<keyword evidence="1 5" id="KW-0597">Phosphoprotein</keyword>
<dbReference type="InterPro" id="IPR011006">
    <property type="entry name" value="CheY-like_superfamily"/>
</dbReference>
<dbReference type="InterPro" id="IPR001789">
    <property type="entry name" value="Sig_transdc_resp-reg_receiver"/>
</dbReference>
<feature type="modified residue" description="4-aspartylphosphate" evidence="5">
    <location>
        <position position="52"/>
    </location>
</feature>